<name>A0A8S3SVX1_MYTED</name>
<dbReference type="InterPro" id="IPR007110">
    <property type="entry name" value="Ig-like_dom"/>
</dbReference>
<dbReference type="SMART" id="SM00409">
    <property type="entry name" value="IG"/>
    <property type="match status" value="2"/>
</dbReference>
<dbReference type="AlphaFoldDB" id="A0A8S3SVX1"/>
<evidence type="ECO:0000256" key="1">
    <source>
        <dbReference type="ARBA" id="ARBA00004479"/>
    </source>
</evidence>
<feature type="domain" description="Ig-like" evidence="6">
    <location>
        <begin position="335"/>
        <end position="416"/>
    </location>
</feature>
<feature type="domain" description="Ig-like" evidence="6">
    <location>
        <begin position="131"/>
        <end position="237"/>
    </location>
</feature>
<dbReference type="PROSITE" id="PS50835">
    <property type="entry name" value="IG_LIKE"/>
    <property type="match status" value="3"/>
</dbReference>
<dbReference type="InterPro" id="IPR036179">
    <property type="entry name" value="Ig-like_dom_sf"/>
</dbReference>
<evidence type="ECO:0000256" key="3">
    <source>
        <dbReference type="ARBA" id="ARBA00023157"/>
    </source>
</evidence>
<keyword evidence="8" id="KW-1185">Reference proteome</keyword>
<evidence type="ECO:0000313" key="8">
    <source>
        <dbReference type="Proteomes" id="UP000683360"/>
    </source>
</evidence>
<comment type="caution">
    <text evidence="7">The sequence shown here is derived from an EMBL/GenBank/DDBJ whole genome shotgun (WGS) entry which is preliminary data.</text>
</comment>
<keyword evidence="5" id="KW-0393">Immunoglobulin domain</keyword>
<dbReference type="SUPFAM" id="SSF48726">
    <property type="entry name" value="Immunoglobulin"/>
    <property type="match status" value="3"/>
</dbReference>
<keyword evidence="3" id="KW-1015">Disulfide bond</keyword>
<dbReference type="InterPro" id="IPR051275">
    <property type="entry name" value="Cell_adhesion_signaling"/>
</dbReference>
<organism evidence="7 8">
    <name type="scientific">Mytilus edulis</name>
    <name type="common">Blue mussel</name>
    <dbReference type="NCBI Taxonomy" id="6550"/>
    <lineage>
        <taxon>Eukaryota</taxon>
        <taxon>Metazoa</taxon>
        <taxon>Spiralia</taxon>
        <taxon>Lophotrochozoa</taxon>
        <taxon>Mollusca</taxon>
        <taxon>Bivalvia</taxon>
        <taxon>Autobranchia</taxon>
        <taxon>Pteriomorphia</taxon>
        <taxon>Mytilida</taxon>
        <taxon>Mytiloidea</taxon>
        <taxon>Mytilidae</taxon>
        <taxon>Mytilinae</taxon>
        <taxon>Mytilus</taxon>
    </lineage>
</organism>
<comment type="subcellular location">
    <subcellularLocation>
        <location evidence="1">Membrane</location>
        <topology evidence="1">Single-pass type I membrane protein</topology>
    </subcellularLocation>
</comment>
<evidence type="ECO:0000256" key="5">
    <source>
        <dbReference type="ARBA" id="ARBA00023319"/>
    </source>
</evidence>
<accession>A0A8S3SVX1</accession>
<feature type="domain" description="Ig-like" evidence="6">
    <location>
        <begin position="241"/>
        <end position="323"/>
    </location>
</feature>
<keyword evidence="4" id="KW-0325">Glycoprotein</keyword>
<dbReference type="PANTHER" id="PTHR11640">
    <property type="entry name" value="NEPHRIN"/>
    <property type="match status" value="1"/>
</dbReference>
<dbReference type="InterPro" id="IPR013783">
    <property type="entry name" value="Ig-like_fold"/>
</dbReference>
<proteinExistence type="predicted"/>
<dbReference type="OrthoDB" id="6140242at2759"/>
<evidence type="ECO:0000256" key="4">
    <source>
        <dbReference type="ARBA" id="ARBA00023180"/>
    </source>
</evidence>
<dbReference type="GO" id="GO:0005886">
    <property type="term" value="C:plasma membrane"/>
    <property type="evidence" value="ECO:0007669"/>
    <property type="project" value="TreeGrafter"/>
</dbReference>
<dbReference type="GO" id="GO:0050839">
    <property type="term" value="F:cell adhesion molecule binding"/>
    <property type="evidence" value="ECO:0007669"/>
    <property type="project" value="TreeGrafter"/>
</dbReference>
<dbReference type="GO" id="GO:0098609">
    <property type="term" value="P:cell-cell adhesion"/>
    <property type="evidence" value="ECO:0007669"/>
    <property type="project" value="TreeGrafter"/>
</dbReference>
<reference evidence="7" key="1">
    <citation type="submission" date="2021-03" db="EMBL/GenBank/DDBJ databases">
        <authorList>
            <person name="Bekaert M."/>
        </authorList>
    </citation>
    <scope>NUCLEOTIDE SEQUENCE</scope>
</reference>
<evidence type="ECO:0000256" key="2">
    <source>
        <dbReference type="ARBA" id="ARBA00023136"/>
    </source>
</evidence>
<dbReference type="PANTHER" id="PTHR11640:SF31">
    <property type="entry name" value="IRREGULAR CHIASM C-ROUGHEST PROTEIN-RELATED"/>
    <property type="match status" value="1"/>
</dbReference>
<dbReference type="Pfam" id="PF08205">
    <property type="entry name" value="C2-set_2"/>
    <property type="match status" value="1"/>
</dbReference>
<dbReference type="EMBL" id="CAJPWZ010001857">
    <property type="protein sequence ID" value="CAG2225744.1"/>
    <property type="molecule type" value="Genomic_DNA"/>
</dbReference>
<evidence type="ECO:0000313" key="7">
    <source>
        <dbReference type="EMBL" id="CAG2225744.1"/>
    </source>
</evidence>
<dbReference type="InterPro" id="IPR013162">
    <property type="entry name" value="CD80_C2-set"/>
</dbReference>
<dbReference type="Pfam" id="PF13927">
    <property type="entry name" value="Ig_3"/>
    <property type="match status" value="1"/>
</dbReference>
<sequence length="428" mass="48730">MDVYLWSCAIYLFSIEGSKSQFVLTPSSDRATTGIDFNFTCIFTYTYAYYKMYVILYRDDTIECAVRMVRGFGYCSIVVCNESYSYTCNDNALVLTIPGTIDLDNLHGSSWNCRSLDVFLSNTVILYVNIPITKVNLTVIPYDKNPIAILSGSTQQFQCTTNAGRPSSRIEWYISGANITAKAFLQTDQCNSECNETLITSSVLIYTGNMIDIGKIIYCIAENVKKQSVRSLDRRIDILYPPVIADIPDYNIIEGNTLYITPFIDANPNAMSVWWTRQNDTSYIYNGMNLTISNIQRDYGDYYKCNAMNTITIPSQSTQNKTTEMLFKVNVQYEPVISGIHDYNIEAGRTLNVSPTVDAYPPPSSVWWTRQNNIKFIYYGWNLTIINIQERDSDKYTCHVMNTLTPSGLIAQNRTSKYFLALMLRVSK</sequence>
<protein>
    <recommendedName>
        <fullName evidence="6">Ig-like domain-containing protein</fullName>
    </recommendedName>
</protein>
<evidence type="ECO:0000259" key="6">
    <source>
        <dbReference type="PROSITE" id="PS50835"/>
    </source>
</evidence>
<dbReference type="Gene3D" id="2.60.40.10">
    <property type="entry name" value="Immunoglobulins"/>
    <property type="match status" value="3"/>
</dbReference>
<keyword evidence="2" id="KW-0472">Membrane</keyword>
<gene>
    <name evidence="7" type="ORF">MEDL_38870</name>
</gene>
<dbReference type="Proteomes" id="UP000683360">
    <property type="component" value="Unassembled WGS sequence"/>
</dbReference>
<dbReference type="InterPro" id="IPR003599">
    <property type="entry name" value="Ig_sub"/>
</dbReference>
<dbReference type="GO" id="GO:0005911">
    <property type="term" value="C:cell-cell junction"/>
    <property type="evidence" value="ECO:0007669"/>
    <property type="project" value="TreeGrafter"/>
</dbReference>